<dbReference type="Proteomes" id="UP000481327">
    <property type="component" value="Unassembled WGS sequence"/>
</dbReference>
<dbReference type="InterPro" id="IPR006175">
    <property type="entry name" value="YjgF/YER057c/UK114"/>
</dbReference>
<dbReference type="SUPFAM" id="SSF55298">
    <property type="entry name" value="YjgF-like"/>
    <property type="match status" value="1"/>
</dbReference>
<proteinExistence type="predicted"/>
<gene>
    <name evidence="2" type="ORF">F3168_07860</name>
</gene>
<dbReference type="Gene3D" id="3.30.1330.40">
    <property type="entry name" value="RutC-like"/>
    <property type="match status" value="1"/>
</dbReference>
<dbReference type="GO" id="GO:0004519">
    <property type="term" value="F:endonuclease activity"/>
    <property type="evidence" value="ECO:0007669"/>
    <property type="project" value="UniProtKB-KW"/>
</dbReference>
<dbReference type="OrthoDB" id="9803101at2"/>
<evidence type="ECO:0000313" key="2">
    <source>
        <dbReference type="EMBL" id="MQT17176.1"/>
    </source>
</evidence>
<dbReference type="GO" id="GO:0019239">
    <property type="term" value="F:deaminase activity"/>
    <property type="evidence" value="ECO:0007669"/>
    <property type="project" value="TreeGrafter"/>
</dbReference>
<protein>
    <submittedName>
        <fullName evidence="2">Endonuclease</fullName>
    </submittedName>
</protein>
<keyword evidence="2" id="KW-0378">Hydrolase</keyword>
<comment type="caution">
    <text evidence="2">The sequence shown here is derived from an EMBL/GenBank/DDBJ whole genome shotgun (WGS) entry which is preliminary data.</text>
</comment>
<keyword evidence="2" id="KW-0255">Endonuclease</keyword>
<organism evidence="2 3">
    <name type="scientific">Sandarakinorhabdus fusca</name>
    <dbReference type="NCBI Taxonomy" id="1439888"/>
    <lineage>
        <taxon>Bacteria</taxon>
        <taxon>Pseudomonadati</taxon>
        <taxon>Pseudomonadota</taxon>
        <taxon>Alphaproteobacteria</taxon>
        <taxon>Sphingomonadales</taxon>
        <taxon>Sphingosinicellaceae</taxon>
        <taxon>Sandarakinorhabdus</taxon>
    </lineage>
</organism>
<keyword evidence="1" id="KW-0732">Signal</keyword>
<reference evidence="2 3" key="1">
    <citation type="submission" date="2019-09" db="EMBL/GenBank/DDBJ databases">
        <title>Polymorphobacter sp. isolated from a lake in China.</title>
        <authorList>
            <person name="Liu Z."/>
        </authorList>
    </citation>
    <scope>NUCLEOTIDE SEQUENCE [LARGE SCALE GENOMIC DNA]</scope>
    <source>
        <strain evidence="2 3">D40P</strain>
    </source>
</reference>
<evidence type="ECO:0000313" key="3">
    <source>
        <dbReference type="Proteomes" id="UP000481327"/>
    </source>
</evidence>
<keyword evidence="3" id="KW-1185">Reference proteome</keyword>
<feature type="signal peptide" evidence="1">
    <location>
        <begin position="1"/>
        <end position="23"/>
    </location>
</feature>
<name>A0A7C9GPV2_9SPHN</name>
<keyword evidence="2" id="KW-0540">Nuclease</keyword>
<accession>A0A7C9GPV2</accession>
<dbReference type="Pfam" id="PF01042">
    <property type="entry name" value="Ribonuc_L-PSP"/>
    <property type="match status" value="1"/>
</dbReference>
<dbReference type="InterPro" id="IPR035959">
    <property type="entry name" value="RutC-like_sf"/>
</dbReference>
<feature type="chain" id="PRO_5028974208" evidence="1">
    <location>
        <begin position="24"/>
        <end position="164"/>
    </location>
</feature>
<dbReference type="RefSeq" id="WP_152577591.1">
    <property type="nucleotide sequence ID" value="NZ_JAATJI010000001.1"/>
</dbReference>
<dbReference type="PANTHER" id="PTHR11803:SF59">
    <property type="entry name" value="ENDORIBONUCLEASE"/>
    <property type="match status" value="1"/>
</dbReference>
<evidence type="ECO:0000256" key="1">
    <source>
        <dbReference type="SAM" id="SignalP"/>
    </source>
</evidence>
<dbReference type="EMBL" id="WIOL01000002">
    <property type="protein sequence ID" value="MQT17176.1"/>
    <property type="molecule type" value="Genomic_DNA"/>
</dbReference>
<dbReference type="GO" id="GO:0005829">
    <property type="term" value="C:cytosol"/>
    <property type="evidence" value="ECO:0007669"/>
    <property type="project" value="TreeGrafter"/>
</dbReference>
<dbReference type="PANTHER" id="PTHR11803">
    <property type="entry name" value="2-IMINOBUTANOATE/2-IMINOPROPANOATE DEAMINASE RIDA"/>
    <property type="match status" value="1"/>
</dbReference>
<dbReference type="AlphaFoldDB" id="A0A7C9GPV2"/>
<dbReference type="CDD" id="cd06151">
    <property type="entry name" value="YjgF_YER057c_UK114_like_3"/>
    <property type="match status" value="1"/>
</dbReference>
<sequence length="164" mass="17061">MKTLIAVLGLATAALAASANAQAVNRITNPPPAIILSGAIVPPGAEIFHLSGQLASPIDPSKPVTGPESFGDTKTQTISIFNKIKAILEKQGYKMSDVFKLTVFVAAAPNMGGKMDFTGFNDGYKQFFGTAENPNLVARSTVQVAGLAGPNFLIEIEATAAKVK</sequence>